<evidence type="ECO:0000256" key="5">
    <source>
        <dbReference type="PIRSR" id="PIRSR015582-1"/>
    </source>
</evidence>
<evidence type="ECO:0000313" key="8">
    <source>
        <dbReference type="EMBL" id="ADH87707.1"/>
    </source>
</evidence>
<feature type="binding site" evidence="5">
    <location>
        <position position="127"/>
    </location>
    <ligand>
        <name>substrate</name>
    </ligand>
</feature>
<dbReference type="AlphaFoldDB" id="D7A2Y9"/>
<dbReference type="Pfam" id="PF03328">
    <property type="entry name" value="HpcH_HpaI"/>
    <property type="match status" value="1"/>
</dbReference>
<dbReference type="HOGENOM" id="CLU_044864_0_1_5"/>
<evidence type="ECO:0000256" key="6">
    <source>
        <dbReference type="PIRSR" id="PIRSR015582-2"/>
    </source>
</evidence>
<comment type="cofactor">
    <cofactor evidence="1">
        <name>Mg(2+)</name>
        <dbReference type="ChEBI" id="CHEBI:18420"/>
    </cofactor>
</comment>
<dbReference type="EC" id="4.1.3.6" evidence="8"/>
<keyword evidence="8" id="KW-0456">Lyase</keyword>
<dbReference type="EMBL" id="CP002026">
    <property type="protein sequence ID" value="ADH87707.1"/>
    <property type="molecule type" value="Genomic_DNA"/>
</dbReference>
<proteinExistence type="inferred from homology"/>
<dbReference type="InterPro" id="IPR005000">
    <property type="entry name" value="Aldolase/citrate-lyase_domain"/>
</dbReference>
<name>D7A2Y9_ANCN5</name>
<evidence type="ECO:0000256" key="4">
    <source>
        <dbReference type="ARBA" id="ARBA00022842"/>
    </source>
</evidence>
<organism evidence="8 9">
    <name type="scientific">Ancylobacter novellus (strain ATCC 8093 / DSM 506 / JCM 20403 / CCM 1077 / IAM 12100 / NBRC 12443 / NCIMB 10456)</name>
    <name type="common">Starkeya novella</name>
    <dbReference type="NCBI Taxonomy" id="639283"/>
    <lineage>
        <taxon>Bacteria</taxon>
        <taxon>Pseudomonadati</taxon>
        <taxon>Pseudomonadota</taxon>
        <taxon>Alphaproteobacteria</taxon>
        <taxon>Hyphomicrobiales</taxon>
        <taxon>Xanthobacteraceae</taxon>
        <taxon>Ancylobacter</taxon>
    </lineage>
</organism>
<dbReference type="KEGG" id="sno:Snov_0374"/>
<reference evidence="8 9" key="1">
    <citation type="journal article" date="2012" name="Stand. Genomic Sci.">
        <title>Complete genome sequence of the facultatively chemolithoautotrophic and methylotrophic alpha Proteobacterium Starkeya novella type strain (ATCC 8093(T)).</title>
        <authorList>
            <person name="Kappler U."/>
            <person name="Davenport K."/>
            <person name="Beatson S."/>
            <person name="Lucas S."/>
            <person name="Lapidus A."/>
            <person name="Copeland A."/>
            <person name="Berry K.W."/>
            <person name="Glavina Del Rio T."/>
            <person name="Hammon N."/>
            <person name="Dalin E."/>
            <person name="Tice H."/>
            <person name="Pitluck S."/>
            <person name="Richardson P."/>
            <person name="Bruce D."/>
            <person name="Goodwin L.A."/>
            <person name="Han C."/>
            <person name="Tapia R."/>
            <person name="Detter J.C."/>
            <person name="Chang Y.J."/>
            <person name="Jeffries C.D."/>
            <person name="Land M."/>
            <person name="Hauser L."/>
            <person name="Kyrpides N.C."/>
            <person name="Goker M."/>
            <person name="Ivanova N."/>
            <person name="Klenk H.P."/>
            <person name="Woyke T."/>
        </authorList>
    </citation>
    <scope>NUCLEOTIDE SEQUENCE [LARGE SCALE GENOMIC DNA]</scope>
    <source>
        <strain evidence="9">ATCC 8093 / DSM 506 / JCM 20403 / CCM 1077 / IAM 12100 / NBRC 12443 / NCIMB 10456</strain>
    </source>
</reference>
<keyword evidence="4 6" id="KW-0460">Magnesium</keyword>
<feature type="binding site" evidence="5">
    <location>
        <position position="69"/>
    </location>
    <ligand>
        <name>substrate</name>
    </ligand>
</feature>
<dbReference type="OrthoDB" id="9800547at2"/>
<protein>
    <submittedName>
        <fullName evidence="8">Citrate (Pro-3S)-lyase</fullName>
        <ecNumber evidence="8">4.1.3.6</ecNumber>
    </submittedName>
</protein>
<dbReference type="SUPFAM" id="SSF51621">
    <property type="entry name" value="Phosphoenolpyruvate/pyruvate domain"/>
    <property type="match status" value="1"/>
</dbReference>
<keyword evidence="9" id="KW-1185">Reference proteome</keyword>
<accession>D7A2Y9</accession>
<feature type="binding site" evidence="6">
    <location>
        <position position="159"/>
    </location>
    <ligand>
        <name>Mg(2+)</name>
        <dbReference type="ChEBI" id="CHEBI:18420"/>
    </ligand>
</feature>
<dbReference type="InterPro" id="IPR011206">
    <property type="entry name" value="Citrate_lyase_beta/mcl1/mcl2"/>
</dbReference>
<sequence>MNGERPLRSVLYVPGIRERALEKIRELDVDALIIDLEDSIAPEMKPQARENACRAVSAGGYGFRQVAIRVNSRGTRWFEDDLAAVAAAGPDIVVLSKVEAPDDIGEAHRLLRSAGAAPGLQLWAMIETPLGLLDLSEIVREGRKQPDNRLAGLVLGTNDIAKDTGVLAGDDRAAMVPWLLNAVLVARAHGLSVFDGVYNAFTDMDGFVRECAQGRQLGFDGKTLIHPSQIALANRLFAPADEDVAEALTIVEAFALPENADKGVITLGGKMVERLHAMSAKRLIAIDAAIKARGSFA</sequence>
<evidence type="ECO:0000313" key="9">
    <source>
        <dbReference type="Proteomes" id="UP000006633"/>
    </source>
</evidence>
<evidence type="ECO:0000256" key="2">
    <source>
        <dbReference type="ARBA" id="ARBA00005568"/>
    </source>
</evidence>
<dbReference type="RefSeq" id="WP_013165212.1">
    <property type="nucleotide sequence ID" value="NC_014217.1"/>
</dbReference>
<evidence type="ECO:0000259" key="7">
    <source>
        <dbReference type="Pfam" id="PF03328"/>
    </source>
</evidence>
<dbReference type="InterPro" id="IPR040442">
    <property type="entry name" value="Pyrv_kinase-like_dom_sf"/>
</dbReference>
<dbReference type="Gene3D" id="3.20.20.60">
    <property type="entry name" value="Phosphoenolpyruvate-binding domains"/>
    <property type="match status" value="1"/>
</dbReference>
<dbReference type="GO" id="GO:0008815">
    <property type="term" value="F:citrate (pro-3S)-lyase activity"/>
    <property type="evidence" value="ECO:0007669"/>
    <property type="project" value="UniProtKB-EC"/>
</dbReference>
<dbReference type="GO" id="GO:0006107">
    <property type="term" value="P:oxaloacetate metabolic process"/>
    <property type="evidence" value="ECO:0007669"/>
    <property type="project" value="TreeGrafter"/>
</dbReference>
<keyword evidence="3 6" id="KW-0479">Metal-binding</keyword>
<dbReference type="InterPro" id="IPR015813">
    <property type="entry name" value="Pyrv/PenolPyrv_kinase-like_dom"/>
</dbReference>
<dbReference type="STRING" id="639283.Snov_0374"/>
<dbReference type="GO" id="GO:0000287">
    <property type="term" value="F:magnesium ion binding"/>
    <property type="evidence" value="ECO:0007669"/>
    <property type="project" value="TreeGrafter"/>
</dbReference>
<dbReference type="PANTHER" id="PTHR32308:SF10">
    <property type="entry name" value="CITRATE LYASE SUBUNIT BETA"/>
    <property type="match status" value="1"/>
</dbReference>
<evidence type="ECO:0000256" key="1">
    <source>
        <dbReference type="ARBA" id="ARBA00001946"/>
    </source>
</evidence>
<dbReference type="Proteomes" id="UP000006633">
    <property type="component" value="Chromosome"/>
</dbReference>
<comment type="similarity">
    <text evidence="2">Belongs to the HpcH/HpaI aldolase family.</text>
</comment>
<evidence type="ECO:0000256" key="3">
    <source>
        <dbReference type="ARBA" id="ARBA00022723"/>
    </source>
</evidence>
<dbReference type="PANTHER" id="PTHR32308">
    <property type="entry name" value="LYASE BETA SUBUNIT, PUTATIVE (AFU_ORTHOLOGUE AFUA_4G13030)-RELATED"/>
    <property type="match status" value="1"/>
</dbReference>
<gene>
    <name evidence="8" type="ordered locus">Snov_0374</name>
</gene>
<feature type="binding site" evidence="6">
    <location>
        <position position="127"/>
    </location>
    <ligand>
        <name>Mg(2+)</name>
        <dbReference type="ChEBI" id="CHEBI:18420"/>
    </ligand>
</feature>
<dbReference type="PIRSF" id="PIRSF015582">
    <property type="entry name" value="Cit_lyase_B"/>
    <property type="match status" value="1"/>
</dbReference>
<dbReference type="eggNOG" id="COG2301">
    <property type="taxonomic scope" value="Bacteria"/>
</dbReference>
<feature type="domain" description="HpcH/HpaI aldolase/citrate lyase" evidence="7">
    <location>
        <begin position="8"/>
        <end position="227"/>
    </location>
</feature>